<dbReference type="OrthoDB" id="10301530at2759"/>
<protein>
    <submittedName>
        <fullName evidence="2">Uncharacterized protein</fullName>
    </submittedName>
</protein>
<evidence type="ECO:0000313" key="4">
    <source>
        <dbReference type="EMBL" id="KAE9355146.1"/>
    </source>
</evidence>
<dbReference type="AlphaFoldDB" id="A0A6A3NVG8"/>
<dbReference type="Proteomes" id="UP000429607">
    <property type="component" value="Unassembled WGS sequence"/>
</dbReference>
<keyword evidence="1" id="KW-1133">Transmembrane helix</keyword>
<dbReference type="EMBL" id="QXFV01000101">
    <property type="protein sequence ID" value="KAE9049962.1"/>
    <property type="molecule type" value="Genomic_DNA"/>
</dbReference>
<dbReference type="EMBL" id="QXFT01000099">
    <property type="protein sequence ID" value="KAE9355146.1"/>
    <property type="molecule type" value="Genomic_DNA"/>
</dbReference>
<feature type="transmembrane region" description="Helical" evidence="1">
    <location>
        <begin position="7"/>
        <end position="27"/>
    </location>
</feature>
<dbReference type="Proteomes" id="UP000435112">
    <property type="component" value="Unassembled WGS sequence"/>
</dbReference>
<dbReference type="EMBL" id="QXFU01000098">
    <property type="protein sequence ID" value="KAE9044439.1"/>
    <property type="molecule type" value="Genomic_DNA"/>
</dbReference>
<keyword evidence="6" id="KW-1185">Reference proteome</keyword>
<evidence type="ECO:0000256" key="1">
    <source>
        <dbReference type="SAM" id="Phobius"/>
    </source>
</evidence>
<evidence type="ECO:0000313" key="6">
    <source>
        <dbReference type="Proteomes" id="UP000434957"/>
    </source>
</evidence>
<keyword evidence="1" id="KW-0472">Membrane</keyword>
<dbReference type="Proteomes" id="UP000434957">
    <property type="component" value="Unassembled WGS sequence"/>
</dbReference>
<reference evidence="5 7" key="1">
    <citation type="submission" date="2018-09" db="EMBL/GenBank/DDBJ databases">
        <title>Genomic investigation of the strawberry pathogen Phytophthora fragariae indicates pathogenicity is determined by transcriptional variation in three key races.</title>
        <authorList>
            <person name="Adams T.M."/>
            <person name="Armitage A.D."/>
            <person name="Sobczyk M.K."/>
            <person name="Bates H.J."/>
            <person name="Dunwell J.M."/>
            <person name="Nellist C.F."/>
            <person name="Harrison R.J."/>
        </authorList>
    </citation>
    <scope>NUCLEOTIDE SEQUENCE [LARGE SCALE GENOMIC DNA]</scope>
    <source>
        <strain evidence="3 5">SCRP249</strain>
        <strain evidence="2 7">SCRP324</strain>
        <strain evidence="4 6">SCRP333</strain>
    </source>
</reference>
<comment type="caution">
    <text evidence="2">The sequence shown here is derived from an EMBL/GenBank/DDBJ whole genome shotgun (WGS) entry which is preliminary data.</text>
</comment>
<name>A0A6A3NVG8_9STRA</name>
<organism evidence="2 7">
    <name type="scientific">Phytophthora rubi</name>
    <dbReference type="NCBI Taxonomy" id="129364"/>
    <lineage>
        <taxon>Eukaryota</taxon>
        <taxon>Sar</taxon>
        <taxon>Stramenopiles</taxon>
        <taxon>Oomycota</taxon>
        <taxon>Peronosporomycetes</taxon>
        <taxon>Peronosporales</taxon>
        <taxon>Peronosporaceae</taxon>
        <taxon>Phytophthora</taxon>
    </lineage>
</organism>
<evidence type="ECO:0000313" key="5">
    <source>
        <dbReference type="Proteomes" id="UP000429607"/>
    </source>
</evidence>
<proteinExistence type="predicted"/>
<sequence length="59" mass="6465">MNRSGHASLNTCIVVVVVCEVFLVHVGRQVLETSFALNGRCWLGGKCSRWRLPTLPGVP</sequence>
<evidence type="ECO:0000313" key="2">
    <source>
        <dbReference type="EMBL" id="KAE9044439.1"/>
    </source>
</evidence>
<evidence type="ECO:0000313" key="3">
    <source>
        <dbReference type="EMBL" id="KAE9049962.1"/>
    </source>
</evidence>
<accession>A0A6A3NVG8</accession>
<gene>
    <name evidence="3" type="ORF">PR001_g2842</name>
    <name evidence="2" type="ORF">PR002_g2806</name>
    <name evidence="4" type="ORF">PR003_g2981</name>
</gene>
<evidence type="ECO:0000313" key="7">
    <source>
        <dbReference type="Proteomes" id="UP000435112"/>
    </source>
</evidence>
<keyword evidence="1" id="KW-0812">Transmembrane</keyword>